<dbReference type="InterPro" id="IPR052462">
    <property type="entry name" value="SLIRP/GR-RBP-like"/>
</dbReference>
<feature type="domain" description="RRM" evidence="3">
    <location>
        <begin position="3"/>
        <end position="81"/>
    </location>
</feature>
<dbReference type="EMBL" id="NOIG01000008">
    <property type="protein sequence ID" value="OYD50049.1"/>
    <property type="molecule type" value="Genomic_DNA"/>
</dbReference>
<evidence type="ECO:0000313" key="5">
    <source>
        <dbReference type="Proteomes" id="UP000215441"/>
    </source>
</evidence>
<reference evidence="4 5" key="1">
    <citation type="submission" date="2017-07" db="EMBL/GenBank/DDBJ databases">
        <title>Acidovorax KNDSW TSA 6 genome sequence and assembly.</title>
        <authorList>
            <person name="Mayilraj S."/>
        </authorList>
    </citation>
    <scope>NUCLEOTIDE SEQUENCE [LARGE SCALE GENOMIC DNA]</scope>
    <source>
        <strain evidence="4 5">KNDSW-TSA6</strain>
    </source>
</reference>
<comment type="caution">
    <text evidence="4">The sequence shown here is derived from an EMBL/GenBank/DDBJ whole genome shotgun (WGS) entry which is preliminary data.</text>
</comment>
<dbReference type="GO" id="GO:0003723">
    <property type="term" value="F:RNA binding"/>
    <property type="evidence" value="ECO:0007669"/>
    <property type="project" value="UniProtKB-KW"/>
</dbReference>
<dbReference type="Proteomes" id="UP000215441">
    <property type="component" value="Unassembled WGS sequence"/>
</dbReference>
<proteinExistence type="predicted"/>
<dbReference type="InterPro" id="IPR012677">
    <property type="entry name" value="Nucleotide-bd_a/b_plait_sf"/>
</dbReference>
<sequence length="135" mass="13418">MGNKLYVGNLPYSFRDQDLEQTFSQFGSVGSAKVMMERDTGRSKGFGFVEMGSDAEAQAAIQGVHGQNFGGRDLVVNEARPMEPRAPRSGGFGGGNGGGGGYGGGRSGGGGYGGGGYGGGREGGGGGYGGGRGGY</sequence>
<dbReference type="InterPro" id="IPR035979">
    <property type="entry name" value="RBD_domain_sf"/>
</dbReference>
<dbReference type="Gene3D" id="3.30.70.330">
    <property type="match status" value="1"/>
</dbReference>
<gene>
    <name evidence="4" type="ORF">CBY09_12100</name>
</gene>
<dbReference type="SUPFAM" id="SSF54928">
    <property type="entry name" value="RNA-binding domain, RBD"/>
    <property type="match status" value="1"/>
</dbReference>
<dbReference type="InterPro" id="IPR048289">
    <property type="entry name" value="RRM2_NsCP33-like"/>
</dbReference>
<dbReference type="OrthoDB" id="9798855at2"/>
<dbReference type="PANTHER" id="PTHR48027">
    <property type="entry name" value="HETEROGENEOUS NUCLEAR RIBONUCLEOPROTEIN 87F-RELATED"/>
    <property type="match status" value="1"/>
</dbReference>
<feature type="region of interest" description="Disordered" evidence="2">
    <location>
        <begin position="81"/>
        <end position="135"/>
    </location>
</feature>
<accession>A0A235ELZ8</accession>
<dbReference type="SMART" id="SM00360">
    <property type="entry name" value="RRM"/>
    <property type="match status" value="1"/>
</dbReference>
<protein>
    <submittedName>
        <fullName evidence="4">RNA-binding protein</fullName>
    </submittedName>
</protein>
<keyword evidence="1" id="KW-0694">RNA-binding</keyword>
<dbReference type="RefSeq" id="WP_094290196.1">
    <property type="nucleotide sequence ID" value="NZ_NOIG01000008.1"/>
</dbReference>
<feature type="compositionally biased region" description="Gly residues" evidence="2">
    <location>
        <begin position="90"/>
        <end position="135"/>
    </location>
</feature>
<evidence type="ECO:0000256" key="2">
    <source>
        <dbReference type="SAM" id="MobiDB-lite"/>
    </source>
</evidence>
<dbReference type="CDD" id="cd21608">
    <property type="entry name" value="RRM2_NsCP33_like"/>
    <property type="match status" value="1"/>
</dbReference>
<evidence type="ECO:0000256" key="1">
    <source>
        <dbReference type="ARBA" id="ARBA00022884"/>
    </source>
</evidence>
<dbReference type="AlphaFoldDB" id="A0A235ELZ8"/>
<dbReference type="PROSITE" id="PS50102">
    <property type="entry name" value="RRM"/>
    <property type="match status" value="1"/>
</dbReference>
<evidence type="ECO:0000313" key="4">
    <source>
        <dbReference type="EMBL" id="OYD50049.1"/>
    </source>
</evidence>
<name>A0A235ELZ8_9BURK</name>
<keyword evidence="5" id="KW-1185">Reference proteome</keyword>
<dbReference type="InterPro" id="IPR000504">
    <property type="entry name" value="RRM_dom"/>
</dbReference>
<dbReference type="Pfam" id="PF00076">
    <property type="entry name" value="RRM_1"/>
    <property type="match status" value="1"/>
</dbReference>
<organism evidence="4 5">
    <name type="scientific">Acidovorax kalamii</name>
    <dbReference type="NCBI Taxonomy" id="2004485"/>
    <lineage>
        <taxon>Bacteria</taxon>
        <taxon>Pseudomonadati</taxon>
        <taxon>Pseudomonadota</taxon>
        <taxon>Betaproteobacteria</taxon>
        <taxon>Burkholderiales</taxon>
        <taxon>Comamonadaceae</taxon>
        <taxon>Acidovorax</taxon>
    </lineage>
</organism>
<evidence type="ECO:0000259" key="3">
    <source>
        <dbReference type="PROSITE" id="PS50102"/>
    </source>
</evidence>